<dbReference type="Pfam" id="PF25681">
    <property type="entry name" value="Phage_TTP_17"/>
    <property type="match status" value="1"/>
</dbReference>
<evidence type="ECO:0008006" key="3">
    <source>
        <dbReference type="Google" id="ProtNLM"/>
    </source>
</evidence>
<dbReference type="RefSeq" id="WP_097245828.1">
    <property type="nucleotide sequence ID" value="NZ_OBEG01000003.1"/>
</dbReference>
<gene>
    <name evidence="1" type="ORF">SAMN04244553_3589</name>
</gene>
<protein>
    <recommendedName>
        <fullName evidence="3">Major tail protein</fullName>
    </recommendedName>
</protein>
<dbReference type="AlphaFoldDB" id="A0A285LGE4"/>
<dbReference type="EMBL" id="OBEG01000003">
    <property type="protein sequence ID" value="SNY84028.1"/>
    <property type="molecule type" value="Genomic_DNA"/>
</dbReference>
<evidence type="ECO:0000313" key="2">
    <source>
        <dbReference type="Proteomes" id="UP000219565"/>
    </source>
</evidence>
<keyword evidence="2" id="KW-1185">Reference proteome</keyword>
<dbReference type="InterPro" id="IPR058154">
    <property type="entry name" value="Bxb1_TTP-like"/>
</dbReference>
<evidence type="ECO:0000313" key="1">
    <source>
        <dbReference type="EMBL" id="SNY84028.1"/>
    </source>
</evidence>
<reference evidence="2" key="1">
    <citation type="submission" date="2017-09" db="EMBL/GenBank/DDBJ databases">
        <authorList>
            <person name="Varghese N."/>
            <person name="Submissions S."/>
        </authorList>
    </citation>
    <scope>NUCLEOTIDE SEQUENCE [LARGE SCALE GENOMIC DNA]</scope>
    <source>
        <strain evidence="2">DSM 45537</strain>
    </source>
</reference>
<proteinExistence type="predicted"/>
<name>A0A285LGE4_9NOCA</name>
<dbReference type="OrthoDB" id="2184509at2"/>
<sequence length="194" mass="20582">MALPSVQKIGAGTYNTVTGGILVAPLGTTLPTTAAAAPDAAFKALGYVSEDGIEPQGERSVNAIKDWNADDIAQLQTGHSVRYGFTLYAAWDADVLKEIYGESNVVVTAPTASTGTLIKVTENGKVLPLRSWIIDMADGGRKHRIVLPNAKISEVTQRPHVAGELNGFQVVIDAFKDATGQKAYHYLDDGVFAP</sequence>
<dbReference type="Proteomes" id="UP000219565">
    <property type="component" value="Unassembled WGS sequence"/>
</dbReference>
<accession>A0A285LGE4</accession>
<organism evidence="1 2">
    <name type="scientific">Nocardia amikacinitolerans</name>
    <dbReference type="NCBI Taxonomy" id="756689"/>
    <lineage>
        <taxon>Bacteria</taxon>
        <taxon>Bacillati</taxon>
        <taxon>Actinomycetota</taxon>
        <taxon>Actinomycetes</taxon>
        <taxon>Mycobacteriales</taxon>
        <taxon>Nocardiaceae</taxon>
        <taxon>Nocardia</taxon>
    </lineage>
</organism>